<organism evidence="2 3">
    <name type="scientific">Tistrella arctica</name>
    <dbReference type="NCBI Taxonomy" id="3133430"/>
    <lineage>
        <taxon>Bacteria</taxon>
        <taxon>Pseudomonadati</taxon>
        <taxon>Pseudomonadota</taxon>
        <taxon>Alphaproteobacteria</taxon>
        <taxon>Geminicoccales</taxon>
        <taxon>Geminicoccaceae</taxon>
        <taxon>Tistrella</taxon>
    </lineage>
</organism>
<proteinExistence type="predicted"/>
<dbReference type="SUPFAM" id="SSF56524">
    <property type="entry name" value="Oxidoreductase molybdopterin-binding domain"/>
    <property type="match status" value="1"/>
</dbReference>
<dbReference type="PANTHER" id="PTHR43032:SF4">
    <property type="entry name" value="OXIDOREDUCTASE MOLYBDOPTERIN-BINDING DOMAIN-CONTAINING PROTEIN"/>
    <property type="match status" value="1"/>
</dbReference>
<protein>
    <submittedName>
        <fullName evidence="2">Sulfite oxidase-like oxidoreductase</fullName>
    </submittedName>
</protein>
<keyword evidence="3" id="KW-1185">Reference proteome</keyword>
<gene>
    <name evidence="2" type="ORF">WG926_03890</name>
</gene>
<feature type="domain" description="Oxidoreductase molybdopterin-binding" evidence="1">
    <location>
        <begin position="68"/>
        <end position="211"/>
    </location>
</feature>
<dbReference type="Gene3D" id="3.90.420.10">
    <property type="entry name" value="Oxidoreductase, molybdopterin-binding domain"/>
    <property type="match status" value="1"/>
</dbReference>
<evidence type="ECO:0000313" key="2">
    <source>
        <dbReference type="EMBL" id="MEN2987432.1"/>
    </source>
</evidence>
<sequence>MSDKDDGATTRPDGIVGEVKRKLIDTKRKWAEQGRGLTGQTARPEAERLPPGQRLVTNFPVLDLGIQPAVATSDWELTIAGAVENPLTLRWADFQALPQVRLTSDIHCVTTWSRYDNAWDGVSAFALLDLVRPKPEVLHVLLHSYDGYTTNIDLAGFADDDVLLAHSWQGEPLTREHGGPVRLVIPKRYFWKSAKWIRRIEFSSVDAPGFWEMRGYHNEADPFTEERYS</sequence>
<dbReference type="CDD" id="cd02109">
    <property type="entry name" value="arch_bact_SO_family_Moco"/>
    <property type="match status" value="1"/>
</dbReference>
<evidence type="ECO:0000259" key="1">
    <source>
        <dbReference type="Pfam" id="PF00174"/>
    </source>
</evidence>
<reference evidence="2 3" key="1">
    <citation type="submission" date="2024-03" db="EMBL/GenBank/DDBJ databases">
        <title>High-quality draft genome sequencing of Tistrella sp. BH-R2-4.</title>
        <authorList>
            <person name="Dong C."/>
        </authorList>
    </citation>
    <scope>NUCLEOTIDE SEQUENCE [LARGE SCALE GENOMIC DNA]</scope>
    <source>
        <strain evidence="2 3">BH-R2-4</strain>
    </source>
</reference>
<evidence type="ECO:0000313" key="3">
    <source>
        <dbReference type="Proteomes" id="UP001413721"/>
    </source>
</evidence>
<comment type="caution">
    <text evidence="2">The sequence shown here is derived from an EMBL/GenBank/DDBJ whole genome shotgun (WGS) entry which is preliminary data.</text>
</comment>
<dbReference type="PRINTS" id="PR00407">
    <property type="entry name" value="EUMOPTERIN"/>
</dbReference>
<dbReference type="InterPro" id="IPR000572">
    <property type="entry name" value="OxRdtase_Mopterin-bd_dom"/>
</dbReference>
<dbReference type="InterPro" id="IPR036374">
    <property type="entry name" value="OxRdtase_Mopterin-bd_sf"/>
</dbReference>
<dbReference type="InterPro" id="IPR008335">
    <property type="entry name" value="Mopterin_OxRdtase_euk"/>
</dbReference>
<dbReference type="PANTHER" id="PTHR43032">
    <property type="entry name" value="PROTEIN-METHIONINE-SULFOXIDE REDUCTASE"/>
    <property type="match status" value="1"/>
</dbReference>
<name>A0ABU9YF61_9PROT</name>
<dbReference type="Proteomes" id="UP001413721">
    <property type="component" value="Unassembled WGS sequence"/>
</dbReference>
<accession>A0ABU9YF61</accession>
<dbReference type="EMBL" id="JBBKTW010000001">
    <property type="protein sequence ID" value="MEN2987432.1"/>
    <property type="molecule type" value="Genomic_DNA"/>
</dbReference>
<dbReference type="RefSeq" id="WP_345936791.1">
    <property type="nucleotide sequence ID" value="NZ_JBBKTW010000001.1"/>
</dbReference>
<dbReference type="Pfam" id="PF00174">
    <property type="entry name" value="Oxidored_molyb"/>
    <property type="match status" value="1"/>
</dbReference>